<reference evidence="2 3" key="1">
    <citation type="journal article" date="2022" name="Nat. Ecol. Evol.">
        <title>A masculinizing supergene underlies an exaggerated male reproductive morph in a spider.</title>
        <authorList>
            <person name="Hendrickx F."/>
            <person name="De Corte Z."/>
            <person name="Sonet G."/>
            <person name="Van Belleghem S.M."/>
            <person name="Kostlbacher S."/>
            <person name="Vangestel C."/>
        </authorList>
    </citation>
    <scope>NUCLEOTIDE SEQUENCE [LARGE SCALE GENOMIC DNA]</scope>
    <source>
        <strain evidence="2">W744_W776</strain>
    </source>
</reference>
<name>A0AAV6TQL4_9ARAC</name>
<dbReference type="PROSITE" id="PS50097">
    <property type="entry name" value="BTB"/>
    <property type="match status" value="1"/>
</dbReference>
<sequence length="228" mass="26310">MQNIRINRNKSNQQIIEKFLNRIDKSVLSQSSVRPIKGRTHSCLLKSLNGPHHARLGEYAVDLWKEKSMTDVLIVVQEKEFKAHKAVLACYSPYFSEVLVKPGFSDVHYLHLPNVTANAFGILLEFMYTGRLRVTCQELNEVYRSARKLGMKEAVKECIELLHVTDENLQHVVYLYVTARKMGLLDARQRAFKLMLNNFERLVTTEEFLDLEVDQLVELLSSDEIGAR</sequence>
<proteinExistence type="predicted"/>
<evidence type="ECO:0000313" key="3">
    <source>
        <dbReference type="Proteomes" id="UP000827092"/>
    </source>
</evidence>
<dbReference type="InterPro" id="IPR000210">
    <property type="entry name" value="BTB/POZ_dom"/>
</dbReference>
<dbReference type="PANTHER" id="PTHR45632">
    <property type="entry name" value="LD33804P"/>
    <property type="match status" value="1"/>
</dbReference>
<dbReference type="Pfam" id="PF00651">
    <property type="entry name" value="BTB"/>
    <property type="match status" value="1"/>
</dbReference>
<dbReference type="SUPFAM" id="SSF54695">
    <property type="entry name" value="POZ domain"/>
    <property type="match status" value="1"/>
</dbReference>
<accession>A0AAV6TQL4</accession>
<dbReference type="InterPro" id="IPR011333">
    <property type="entry name" value="SKP1/BTB/POZ_sf"/>
</dbReference>
<evidence type="ECO:0000259" key="1">
    <source>
        <dbReference type="PROSITE" id="PS50097"/>
    </source>
</evidence>
<evidence type="ECO:0000313" key="2">
    <source>
        <dbReference type="EMBL" id="KAG8173958.1"/>
    </source>
</evidence>
<gene>
    <name evidence="2" type="ORF">JTE90_003923</name>
</gene>
<dbReference type="Gene3D" id="3.30.710.10">
    <property type="entry name" value="Potassium Channel Kv1.1, Chain A"/>
    <property type="match status" value="1"/>
</dbReference>
<dbReference type="Gene3D" id="1.25.40.420">
    <property type="match status" value="1"/>
</dbReference>
<dbReference type="EMBL" id="JAFNEN010001397">
    <property type="protein sequence ID" value="KAG8173958.1"/>
    <property type="molecule type" value="Genomic_DNA"/>
</dbReference>
<protein>
    <recommendedName>
        <fullName evidence="1">BTB domain-containing protein</fullName>
    </recommendedName>
</protein>
<dbReference type="Pfam" id="PF07707">
    <property type="entry name" value="BACK"/>
    <property type="match status" value="1"/>
</dbReference>
<feature type="non-terminal residue" evidence="2">
    <location>
        <position position="228"/>
    </location>
</feature>
<dbReference type="InterPro" id="IPR011705">
    <property type="entry name" value="BACK"/>
</dbReference>
<organism evidence="2 3">
    <name type="scientific">Oedothorax gibbosus</name>
    <dbReference type="NCBI Taxonomy" id="931172"/>
    <lineage>
        <taxon>Eukaryota</taxon>
        <taxon>Metazoa</taxon>
        <taxon>Ecdysozoa</taxon>
        <taxon>Arthropoda</taxon>
        <taxon>Chelicerata</taxon>
        <taxon>Arachnida</taxon>
        <taxon>Araneae</taxon>
        <taxon>Araneomorphae</taxon>
        <taxon>Entelegynae</taxon>
        <taxon>Araneoidea</taxon>
        <taxon>Linyphiidae</taxon>
        <taxon>Erigoninae</taxon>
        <taxon>Oedothorax</taxon>
    </lineage>
</organism>
<dbReference type="Proteomes" id="UP000827092">
    <property type="component" value="Unassembled WGS sequence"/>
</dbReference>
<dbReference type="AlphaFoldDB" id="A0AAV6TQL4"/>
<dbReference type="SMART" id="SM00225">
    <property type="entry name" value="BTB"/>
    <property type="match status" value="1"/>
</dbReference>
<keyword evidence="3" id="KW-1185">Reference proteome</keyword>
<feature type="domain" description="BTB" evidence="1">
    <location>
        <begin position="70"/>
        <end position="136"/>
    </location>
</feature>
<dbReference type="CDD" id="cd18186">
    <property type="entry name" value="BTB_POZ_ZBTB_KLHL-like"/>
    <property type="match status" value="1"/>
</dbReference>
<comment type="caution">
    <text evidence="2">The sequence shown here is derived from an EMBL/GenBank/DDBJ whole genome shotgun (WGS) entry which is preliminary data.</text>
</comment>
<dbReference type="CDD" id="cd14733">
    <property type="entry name" value="BACK"/>
    <property type="match status" value="1"/>
</dbReference>
<dbReference type="PANTHER" id="PTHR45632:SF17">
    <property type="entry name" value="KELCH-LIKE PROTEIN 31"/>
    <property type="match status" value="1"/>
</dbReference>